<dbReference type="AlphaFoldDB" id="A0A0L0T713"/>
<dbReference type="InterPro" id="IPR019357">
    <property type="entry name" value="SCOC"/>
</dbReference>
<dbReference type="Pfam" id="PF10224">
    <property type="entry name" value="DUF2205"/>
    <property type="match status" value="1"/>
</dbReference>
<dbReference type="EMBL" id="GG745366">
    <property type="protein sequence ID" value="KNE70527.1"/>
    <property type="molecule type" value="Genomic_DNA"/>
</dbReference>
<proteinExistence type="predicted"/>
<evidence type="ECO:0000313" key="2">
    <source>
        <dbReference type="EMBL" id="KNE70527.1"/>
    </source>
</evidence>
<reference evidence="3" key="2">
    <citation type="submission" date="2009-11" db="EMBL/GenBank/DDBJ databases">
        <title>The Genome Sequence of Allomyces macrogynus strain ATCC 38327.</title>
        <authorList>
            <consortium name="The Broad Institute Genome Sequencing Platform"/>
            <person name="Russ C."/>
            <person name="Cuomo C."/>
            <person name="Shea T."/>
            <person name="Young S.K."/>
            <person name="Zeng Q."/>
            <person name="Koehrsen M."/>
            <person name="Haas B."/>
            <person name="Borodovsky M."/>
            <person name="Guigo R."/>
            <person name="Alvarado L."/>
            <person name="Berlin A."/>
            <person name="Borenstein D."/>
            <person name="Chen Z."/>
            <person name="Engels R."/>
            <person name="Freedman E."/>
            <person name="Gellesch M."/>
            <person name="Goldberg J."/>
            <person name="Griggs A."/>
            <person name="Gujja S."/>
            <person name="Heiman D."/>
            <person name="Hepburn T."/>
            <person name="Howarth C."/>
            <person name="Jen D."/>
            <person name="Larson L."/>
            <person name="Lewis B."/>
            <person name="Mehta T."/>
            <person name="Park D."/>
            <person name="Pearson M."/>
            <person name="Roberts A."/>
            <person name="Saif S."/>
            <person name="Shenoy N."/>
            <person name="Sisk P."/>
            <person name="Stolte C."/>
            <person name="Sykes S."/>
            <person name="Walk T."/>
            <person name="White J."/>
            <person name="Yandava C."/>
            <person name="Burger G."/>
            <person name="Gray M.W."/>
            <person name="Holland P.W.H."/>
            <person name="King N."/>
            <person name="Lang F.B.F."/>
            <person name="Roger A.J."/>
            <person name="Ruiz-Trillo I."/>
            <person name="Lander E."/>
            <person name="Nusbaum C."/>
        </authorList>
    </citation>
    <scope>NUCLEOTIDE SEQUENCE [LARGE SCALE GENOMIC DNA]</scope>
    <source>
        <strain evidence="3">ATCC 38327</strain>
    </source>
</reference>
<sequence>MNALGFLDPAPGAAPDPAVNREALISEVMMLQENVKELLARLDTVKTQYESSRSENEMLQKYIQNLKEKSPPSSRNG</sequence>
<dbReference type="Gene3D" id="1.20.5.170">
    <property type="match status" value="1"/>
</dbReference>
<protein>
    <submittedName>
        <fullName evidence="2">Uncharacterized protein</fullName>
    </submittedName>
</protein>
<name>A0A0L0T713_ALLM3</name>
<keyword evidence="1" id="KW-0175">Coiled coil</keyword>
<evidence type="ECO:0000313" key="3">
    <source>
        <dbReference type="Proteomes" id="UP000054350"/>
    </source>
</evidence>
<evidence type="ECO:0000256" key="1">
    <source>
        <dbReference type="SAM" id="Coils"/>
    </source>
</evidence>
<feature type="coiled-coil region" evidence="1">
    <location>
        <begin position="21"/>
        <end position="69"/>
    </location>
</feature>
<gene>
    <name evidence="2" type="ORF">AMAG_14652</name>
</gene>
<organism evidence="2 3">
    <name type="scientific">Allomyces macrogynus (strain ATCC 38327)</name>
    <name type="common">Allomyces javanicus var. macrogynus</name>
    <dbReference type="NCBI Taxonomy" id="578462"/>
    <lineage>
        <taxon>Eukaryota</taxon>
        <taxon>Fungi</taxon>
        <taxon>Fungi incertae sedis</taxon>
        <taxon>Blastocladiomycota</taxon>
        <taxon>Blastocladiomycetes</taxon>
        <taxon>Blastocladiales</taxon>
        <taxon>Blastocladiaceae</taxon>
        <taxon>Allomyces</taxon>
    </lineage>
</organism>
<accession>A0A0L0T713</accession>
<dbReference type="VEuPathDB" id="FungiDB:AMAG_14652"/>
<dbReference type="Proteomes" id="UP000054350">
    <property type="component" value="Unassembled WGS sequence"/>
</dbReference>
<dbReference type="OrthoDB" id="2163284at2759"/>
<keyword evidence="3" id="KW-1185">Reference proteome</keyword>
<reference evidence="2 3" key="1">
    <citation type="submission" date="2009-11" db="EMBL/GenBank/DDBJ databases">
        <title>Annotation of Allomyces macrogynus ATCC 38327.</title>
        <authorList>
            <consortium name="The Broad Institute Genome Sequencing Platform"/>
            <person name="Russ C."/>
            <person name="Cuomo C."/>
            <person name="Burger G."/>
            <person name="Gray M.W."/>
            <person name="Holland P.W.H."/>
            <person name="King N."/>
            <person name="Lang F.B.F."/>
            <person name="Roger A.J."/>
            <person name="Ruiz-Trillo I."/>
            <person name="Young S.K."/>
            <person name="Zeng Q."/>
            <person name="Gargeya S."/>
            <person name="Fitzgerald M."/>
            <person name="Haas B."/>
            <person name="Abouelleil A."/>
            <person name="Alvarado L."/>
            <person name="Arachchi H.M."/>
            <person name="Berlin A."/>
            <person name="Chapman S.B."/>
            <person name="Gearin G."/>
            <person name="Goldberg J."/>
            <person name="Griggs A."/>
            <person name="Gujja S."/>
            <person name="Hansen M."/>
            <person name="Heiman D."/>
            <person name="Howarth C."/>
            <person name="Larimer J."/>
            <person name="Lui A."/>
            <person name="MacDonald P.J.P."/>
            <person name="McCowen C."/>
            <person name="Montmayeur A."/>
            <person name="Murphy C."/>
            <person name="Neiman D."/>
            <person name="Pearson M."/>
            <person name="Priest M."/>
            <person name="Roberts A."/>
            <person name="Saif S."/>
            <person name="Shea T."/>
            <person name="Sisk P."/>
            <person name="Stolte C."/>
            <person name="Sykes S."/>
            <person name="Wortman J."/>
            <person name="Nusbaum C."/>
            <person name="Birren B."/>
        </authorList>
    </citation>
    <scope>NUCLEOTIDE SEQUENCE [LARGE SCALE GENOMIC DNA]</scope>
    <source>
        <strain evidence="2 3">ATCC 38327</strain>
    </source>
</reference>